<dbReference type="EMBL" id="BGZK01000752">
    <property type="protein sequence ID" value="GBP59088.1"/>
    <property type="molecule type" value="Genomic_DNA"/>
</dbReference>
<dbReference type="AlphaFoldDB" id="A0A4C1X5P7"/>
<sequence>MESKLQTGRRAKPKVEPEEIEIQNGNKVTIKCGTKIKIKSTIGIGTRNSTVIRIKSGTRIVIYWDRDRVGSKTKAKPRSTSRVPANRLAQSYPPPFEILEAILMSAFPTDIALIYDSDADHLKNIRSQPQSRSRFRFRLHLQLFSWFHL</sequence>
<gene>
    <name evidence="1" type="ORF">EVAR_48064_1</name>
</gene>
<organism evidence="1 2">
    <name type="scientific">Eumeta variegata</name>
    <name type="common">Bagworm moth</name>
    <name type="synonym">Eumeta japonica</name>
    <dbReference type="NCBI Taxonomy" id="151549"/>
    <lineage>
        <taxon>Eukaryota</taxon>
        <taxon>Metazoa</taxon>
        <taxon>Ecdysozoa</taxon>
        <taxon>Arthropoda</taxon>
        <taxon>Hexapoda</taxon>
        <taxon>Insecta</taxon>
        <taxon>Pterygota</taxon>
        <taxon>Neoptera</taxon>
        <taxon>Endopterygota</taxon>
        <taxon>Lepidoptera</taxon>
        <taxon>Glossata</taxon>
        <taxon>Ditrysia</taxon>
        <taxon>Tineoidea</taxon>
        <taxon>Psychidae</taxon>
        <taxon>Oiketicinae</taxon>
        <taxon>Eumeta</taxon>
    </lineage>
</organism>
<reference evidence="1 2" key="1">
    <citation type="journal article" date="2019" name="Commun. Biol.">
        <title>The bagworm genome reveals a unique fibroin gene that provides high tensile strength.</title>
        <authorList>
            <person name="Kono N."/>
            <person name="Nakamura H."/>
            <person name="Ohtoshi R."/>
            <person name="Tomita M."/>
            <person name="Numata K."/>
            <person name="Arakawa K."/>
        </authorList>
    </citation>
    <scope>NUCLEOTIDE SEQUENCE [LARGE SCALE GENOMIC DNA]</scope>
</reference>
<proteinExistence type="predicted"/>
<evidence type="ECO:0000313" key="1">
    <source>
        <dbReference type="EMBL" id="GBP59088.1"/>
    </source>
</evidence>
<accession>A0A4C1X5P7</accession>
<comment type="caution">
    <text evidence="1">The sequence shown here is derived from an EMBL/GenBank/DDBJ whole genome shotgun (WGS) entry which is preliminary data.</text>
</comment>
<evidence type="ECO:0000313" key="2">
    <source>
        <dbReference type="Proteomes" id="UP000299102"/>
    </source>
</evidence>
<name>A0A4C1X5P7_EUMVA</name>
<keyword evidence="2" id="KW-1185">Reference proteome</keyword>
<dbReference type="Proteomes" id="UP000299102">
    <property type="component" value="Unassembled WGS sequence"/>
</dbReference>
<protein>
    <submittedName>
        <fullName evidence="1">Uncharacterized protein</fullName>
    </submittedName>
</protein>